<keyword evidence="3" id="KW-0820">tRNA-binding</keyword>
<comment type="function">
    <text evidence="2 12">Catalyzes the synthesis of 5,6-dihydrouridine (D), a modified base found in the D-loop of most tRNAs, via the reduction of the C5-C6 double bond in target uridines.</text>
</comment>
<evidence type="ECO:0000256" key="13">
    <source>
        <dbReference type="PIRSR" id="PIRSR006621-1"/>
    </source>
</evidence>
<dbReference type="Pfam" id="PF01207">
    <property type="entry name" value="Dus"/>
    <property type="match status" value="1"/>
</dbReference>
<evidence type="ECO:0000256" key="14">
    <source>
        <dbReference type="PIRSR" id="PIRSR006621-2"/>
    </source>
</evidence>
<evidence type="ECO:0000256" key="11">
    <source>
        <dbReference type="ARBA" id="ARBA00048802"/>
    </source>
</evidence>
<evidence type="ECO:0000256" key="6">
    <source>
        <dbReference type="ARBA" id="ARBA00022694"/>
    </source>
</evidence>
<dbReference type="HOGENOM" id="CLU_013299_0_3_12"/>
<dbReference type="EC" id="1.3.1.-" evidence="12"/>
<dbReference type="eggNOG" id="COG0042">
    <property type="taxonomic scope" value="Bacteria"/>
</dbReference>
<organism evidence="16 17">
    <name type="scientific">Parasphaerochaeta coccoides (strain ATCC BAA-1237 / DSM 17374 / SPN1)</name>
    <name type="common">Sphaerochaeta coccoides</name>
    <dbReference type="NCBI Taxonomy" id="760011"/>
    <lineage>
        <taxon>Bacteria</taxon>
        <taxon>Pseudomonadati</taxon>
        <taxon>Spirochaetota</taxon>
        <taxon>Spirochaetia</taxon>
        <taxon>Spirochaetales</taxon>
        <taxon>Sphaerochaetaceae</taxon>
        <taxon>Parasphaerochaeta</taxon>
    </lineage>
</organism>
<dbReference type="Gene3D" id="3.20.20.70">
    <property type="entry name" value="Aldolase class I"/>
    <property type="match status" value="1"/>
</dbReference>
<dbReference type="KEGG" id="scc:Spico_1243"/>
<keyword evidence="7" id="KW-0521">NADP</keyword>
<keyword evidence="8" id="KW-0694">RNA-binding</keyword>
<evidence type="ECO:0000256" key="9">
    <source>
        <dbReference type="ARBA" id="ARBA00023002"/>
    </source>
</evidence>
<dbReference type="InterPro" id="IPR004652">
    <property type="entry name" value="DusB-like"/>
</dbReference>
<comment type="catalytic activity">
    <reaction evidence="10">
        <text>a 5,6-dihydrouridine in tRNA + NADP(+) = a uridine in tRNA + NADPH + H(+)</text>
        <dbReference type="Rhea" id="RHEA:23624"/>
        <dbReference type="Rhea" id="RHEA-COMP:13339"/>
        <dbReference type="Rhea" id="RHEA-COMP:13887"/>
        <dbReference type="ChEBI" id="CHEBI:15378"/>
        <dbReference type="ChEBI" id="CHEBI:57783"/>
        <dbReference type="ChEBI" id="CHEBI:58349"/>
        <dbReference type="ChEBI" id="CHEBI:65315"/>
        <dbReference type="ChEBI" id="CHEBI:74443"/>
    </reaction>
</comment>
<comment type="catalytic activity">
    <reaction evidence="11">
        <text>a 5,6-dihydrouridine in tRNA + NAD(+) = a uridine in tRNA + NADH + H(+)</text>
        <dbReference type="Rhea" id="RHEA:54452"/>
        <dbReference type="Rhea" id="RHEA-COMP:13339"/>
        <dbReference type="Rhea" id="RHEA-COMP:13887"/>
        <dbReference type="ChEBI" id="CHEBI:15378"/>
        <dbReference type="ChEBI" id="CHEBI:57540"/>
        <dbReference type="ChEBI" id="CHEBI:57945"/>
        <dbReference type="ChEBI" id="CHEBI:65315"/>
        <dbReference type="ChEBI" id="CHEBI:74443"/>
    </reaction>
</comment>
<evidence type="ECO:0000256" key="7">
    <source>
        <dbReference type="ARBA" id="ARBA00022857"/>
    </source>
</evidence>
<comment type="similarity">
    <text evidence="12">Belongs to the dus family.</text>
</comment>
<dbReference type="PROSITE" id="PS01136">
    <property type="entry name" value="UPF0034"/>
    <property type="match status" value="1"/>
</dbReference>
<protein>
    <recommendedName>
        <fullName evidence="12">tRNA-dihydrouridine synthase</fullName>
        <ecNumber evidence="12">1.3.1.-</ecNumber>
    </recommendedName>
</protein>
<dbReference type="OrthoDB" id="9764501at2"/>
<keyword evidence="17" id="KW-1185">Reference proteome</keyword>
<keyword evidence="6 12" id="KW-0819">tRNA processing</keyword>
<comment type="cofactor">
    <cofactor evidence="1 12 14">
        <name>FMN</name>
        <dbReference type="ChEBI" id="CHEBI:58210"/>
    </cofactor>
</comment>
<reference evidence="16 17" key="2">
    <citation type="journal article" date="2012" name="Stand. Genomic Sci.">
        <title>Complete genome sequence of the termite hindgut bacterium Spirochaeta coccoides type strain (SPN1(T)), reclassification in the genus Sphaerochaeta as Sphaerochaeta coccoides comb. nov. and emendations of the family Spirochaetaceae and the genus Sphaerochaeta.</title>
        <authorList>
            <person name="Abt B."/>
            <person name="Han C."/>
            <person name="Scheuner C."/>
            <person name="Lu M."/>
            <person name="Lapidus A."/>
            <person name="Nolan M."/>
            <person name="Lucas S."/>
            <person name="Hammon N."/>
            <person name="Deshpande S."/>
            <person name="Cheng J.F."/>
            <person name="Tapia R."/>
            <person name="Goodwin L.A."/>
            <person name="Pitluck S."/>
            <person name="Liolios K."/>
            <person name="Pagani I."/>
            <person name="Ivanova N."/>
            <person name="Mavromatis K."/>
            <person name="Mikhailova N."/>
            <person name="Huntemann M."/>
            <person name="Pati A."/>
            <person name="Chen A."/>
            <person name="Palaniappan K."/>
            <person name="Land M."/>
            <person name="Hauser L."/>
            <person name="Brambilla E.M."/>
            <person name="Rohde M."/>
            <person name="Spring S."/>
            <person name="Gronow S."/>
            <person name="Goker M."/>
            <person name="Woyke T."/>
            <person name="Bristow J."/>
            <person name="Eisen J.A."/>
            <person name="Markowitz V."/>
            <person name="Hugenholtz P."/>
            <person name="Kyrpides N.C."/>
            <person name="Klenk H.P."/>
            <person name="Detter J.C."/>
        </authorList>
    </citation>
    <scope>NUCLEOTIDE SEQUENCE [LARGE SCALE GENOMIC DNA]</scope>
    <source>
        <strain evidence="17">ATCC BAA-1237 / DSM 17374 / SPN1</strain>
    </source>
</reference>
<dbReference type="PANTHER" id="PTHR45846:SF1">
    <property type="entry name" value="TRNA-DIHYDROURIDINE(47) SYNTHASE [NAD(P)(+)]-LIKE"/>
    <property type="match status" value="1"/>
</dbReference>
<dbReference type="AlphaFoldDB" id="F4GLQ9"/>
<keyword evidence="14" id="KW-0547">Nucleotide-binding</keyword>
<evidence type="ECO:0000256" key="3">
    <source>
        <dbReference type="ARBA" id="ARBA00022555"/>
    </source>
</evidence>
<dbReference type="InterPro" id="IPR035587">
    <property type="entry name" value="DUS-like_FMN-bd"/>
</dbReference>
<feature type="domain" description="DUS-like FMN-binding" evidence="15">
    <location>
        <begin position="25"/>
        <end position="330"/>
    </location>
</feature>
<feature type="binding site" evidence="14">
    <location>
        <begin position="240"/>
        <end position="241"/>
    </location>
    <ligand>
        <name>FMN</name>
        <dbReference type="ChEBI" id="CHEBI:58210"/>
    </ligand>
</feature>
<proteinExistence type="inferred from homology"/>
<gene>
    <name evidence="16" type="ordered locus">Spico_1243</name>
</gene>
<dbReference type="STRING" id="760011.Spico_1243"/>
<evidence type="ECO:0000313" key="17">
    <source>
        <dbReference type="Proteomes" id="UP000007939"/>
    </source>
</evidence>
<reference evidence="17" key="1">
    <citation type="submission" date="2011-04" db="EMBL/GenBank/DDBJ databases">
        <title>The complete genome of Spirochaeta coccoides DSM 17374.</title>
        <authorList>
            <person name="Lucas S."/>
            <person name="Copeland A."/>
            <person name="Lapidus A."/>
            <person name="Bruce D."/>
            <person name="Goodwin L."/>
            <person name="Pitluck S."/>
            <person name="Peters L."/>
            <person name="Kyrpides N."/>
            <person name="Mavromatis K."/>
            <person name="Pagani I."/>
            <person name="Ivanova N."/>
            <person name="Ovchinnikova G."/>
            <person name="Lu M."/>
            <person name="Detter J.C."/>
            <person name="Tapia R."/>
            <person name="Han C."/>
            <person name="Land M."/>
            <person name="Hauser L."/>
            <person name="Markowitz V."/>
            <person name="Cheng J.-F."/>
            <person name="Hugenholtz P."/>
            <person name="Woyke T."/>
            <person name="Wu D."/>
            <person name="Spring S."/>
            <person name="Schroeder M."/>
            <person name="Brambilla E."/>
            <person name="Klenk H.-P."/>
            <person name="Eisen J.A."/>
        </authorList>
    </citation>
    <scope>NUCLEOTIDE SEQUENCE [LARGE SCALE GENOMIC DNA]</scope>
    <source>
        <strain evidence="17">ATCC BAA-1237 / DSM 17374 / SPN1</strain>
    </source>
</reference>
<dbReference type="GO" id="GO:0017150">
    <property type="term" value="F:tRNA dihydrouridine synthase activity"/>
    <property type="evidence" value="ECO:0007669"/>
    <property type="project" value="InterPro"/>
</dbReference>
<feature type="binding site" evidence="14">
    <location>
        <position position="81"/>
    </location>
    <ligand>
        <name>FMN</name>
        <dbReference type="ChEBI" id="CHEBI:58210"/>
    </ligand>
</feature>
<dbReference type="SUPFAM" id="SSF51395">
    <property type="entry name" value="FMN-linked oxidoreductases"/>
    <property type="match status" value="1"/>
</dbReference>
<evidence type="ECO:0000256" key="2">
    <source>
        <dbReference type="ARBA" id="ARBA00002790"/>
    </source>
</evidence>
<dbReference type="CDD" id="cd02801">
    <property type="entry name" value="DUS_like_FMN"/>
    <property type="match status" value="1"/>
</dbReference>
<evidence type="ECO:0000256" key="1">
    <source>
        <dbReference type="ARBA" id="ARBA00001917"/>
    </source>
</evidence>
<dbReference type="NCBIfam" id="TIGR00737">
    <property type="entry name" value="nifR3_yhdG"/>
    <property type="match status" value="1"/>
</dbReference>
<feature type="active site" description="Proton donor" evidence="13">
    <location>
        <position position="111"/>
    </location>
</feature>
<dbReference type="InterPro" id="IPR018517">
    <property type="entry name" value="tRNA_hU_synthase_CS"/>
</dbReference>
<dbReference type="Proteomes" id="UP000007939">
    <property type="component" value="Chromosome"/>
</dbReference>
<name>F4GLQ9_PARC1</name>
<evidence type="ECO:0000256" key="8">
    <source>
        <dbReference type="ARBA" id="ARBA00022884"/>
    </source>
</evidence>
<accession>F4GLQ9</accession>
<evidence type="ECO:0000259" key="15">
    <source>
        <dbReference type="Pfam" id="PF01207"/>
    </source>
</evidence>
<keyword evidence="5 12" id="KW-0288">FMN</keyword>
<feature type="binding site" evidence="14">
    <location>
        <position position="150"/>
    </location>
    <ligand>
        <name>FMN</name>
        <dbReference type="ChEBI" id="CHEBI:58210"/>
    </ligand>
</feature>
<dbReference type="InterPro" id="IPR024036">
    <property type="entry name" value="tRNA-dHydroUridine_Synthase_C"/>
</dbReference>
<dbReference type="RefSeq" id="WP_013739848.1">
    <property type="nucleotide sequence ID" value="NC_015436.1"/>
</dbReference>
<evidence type="ECO:0000256" key="10">
    <source>
        <dbReference type="ARBA" id="ARBA00048205"/>
    </source>
</evidence>
<evidence type="ECO:0000256" key="5">
    <source>
        <dbReference type="ARBA" id="ARBA00022643"/>
    </source>
</evidence>
<dbReference type="GO" id="GO:0000049">
    <property type="term" value="F:tRNA binding"/>
    <property type="evidence" value="ECO:0007669"/>
    <property type="project" value="UniProtKB-KW"/>
</dbReference>
<evidence type="ECO:0000256" key="12">
    <source>
        <dbReference type="PIRNR" id="PIRNR006621"/>
    </source>
</evidence>
<dbReference type="GO" id="GO:0050660">
    <property type="term" value="F:flavin adenine dinucleotide binding"/>
    <property type="evidence" value="ECO:0007669"/>
    <property type="project" value="InterPro"/>
</dbReference>
<dbReference type="PANTHER" id="PTHR45846">
    <property type="entry name" value="TRNA-DIHYDROURIDINE(47) SYNTHASE [NAD(P)(+)]-LIKE"/>
    <property type="match status" value="1"/>
</dbReference>
<evidence type="ECO:0000313" key="16">
    <source>
        <dbReference type="EMBL" id="AEC02453.1"/>
    </source>
</evidence>
<dbReference type="Gene3D" id="1.10.1200.80">
    <property type="entry name" value="Putative flavin oxidoreducatase, domain 2"/>
    <property type="match status" value="1"/>
</dbReference>
<keyword evidence="9 12" id="KW-0560">Oxidoreductase</keyword>
<dbReference type="InterPro" id="IPR001269">
    <property type="entry name" value="DUS_fam"/>
</dbReference>
<evidence type="ECO:0000256" key="4">
    <source>
        <dbReference type="ARBA" id="ARBA00022630"/>
    </source>
</evidence>
<feature type="binding site" evidence="14">
    <location>
        <position position="180"/>
    </location>
    <ligand>
        <name>FMN</name>
        <dbReference type="ChEBI" id="CHEBI:58210"/>
    </ligand>
</feature>
<sequence length="343" mass="37284">MTQQGKPLFHDVDIGNVHVSGNLFLAPLAGFTDLTFRSICSSHGASIACSEMVSAEGLARGSAGTEELLERYEGEEQFIIQIFGSETNQVERALPRLLCYKPTVIDFNCGCPVPKVVKTGAGSALMKHPQTIYAMVRAVRNQCDVPVSVKFRLGWDKDAISWREFAQAALEGGAQMLTMHARTRSQGYSGVADWSRIAALVDMVKQMSPNVPVFGSGDVFTPHDAQHMLEETGVDGVMFARGAIGNPFIFERTKALLLSGQEPEAVPLETIIGTIMRHLTLLAERKGEEAACRQMRGHAGSYLKGLPGSSRIRGLITQATTVEDYRKALDSMEHACQGDSHNA</sequence>
<keyword evidence="4 12" id="KW-0285">Flavoprotein</keyword>
<dbReference type="EMBL" id="CP002659">
    <property type="protein sequence ID" value="AEC02453.1"/>
    <property type="molecule type" value="Genomic_DNA"/>
</dbReference>
<dbReference type="InterPro" id="IPR013785">
    <property type="entry name" value="Aldolase_TIM"/>
</dbReference>
<dbReference type="PIRSF" id="PIRSF006621">
    <property type="entry name" value="Dus"/>
    <property type="match status" value="1"/>
</dbReference>